<dbReference type="InterPro" id="IPR051212">
    <property type="entry name" value="Type-I_RE_S_subunit"/>
</dbReference>
<evidence type="ECO:0000313" key="6">
    <source>
        <dbReference type="Proteomes" id="UP000295496"/>
    </source>
</evidence>
<name>A0A4R1KPP1_9PAST</name>
<keyword evidence="6" id="KW-1185">Reference proteome</keyword>
<evidence type="ECO:0000313" key="5">
    <source>
        <dbReference type="EMBL" id="TCK66964.1"/>
    </source>
</evidence>
<gene>
    <name evidence="5" type="ORF">EV692_2237</name>
</gene>
<dbReference type="PANTHER" id="PTHR43140:SF1">
    <property type="entry name" value="TYPE I RESTRICTION ENZYME ECOKI SPECIFICITY SUBUNIT"/>
    <property type="match status" value="1"/>
</dbReference>
<feature type="domain" description="Type I restriction modification DNA specificity" evidence="4">
    <location>
        <begin position="15"/>
        <end position="127"/>
    </location>
</feature>
<dbReference type="InterPro" id="IPR000055">
    <property type="entry name" value="Restrct_endonuc_typeI_TRD"/>
</dbReference>
<dbReference type="RefSeq" id="WP_243640874.1">
    <property type="nucleotide sequence ID" value="NZ_CP170642.1"/>
</dbReference>
<dbReference type="PANTHER" id="PTHR43140">
    <property type="entry name" value="TYPE-1 RESTRICTION ENZYME ECOKI SPECIFICITY PROTEIN"/>
    <property type="match status" value="1"/>
</dbReference>
<accession>A0A4R1KPP1</accession>
<protein>
    <submittedName>
        <fullName evidence="5">Type I restriction enzyme S subunit</fullName>
    </submittedName>
</protein>
<keyword evidence="2" id="KW-0680">Restriction system</keyword>
<evidence type="ECO:0000256" key="3">
    <source>
        <dbReference type="ARBA" id="ARBA00023125"/>
    </source>
</evidence>
<dbReference type="GO" id="GO:0003677">
    <property type="term" value="F:DNA binding"/>
    <property type="evidence" value="ECO:0007669"/>
    <property type="project" value="UniProtKB-KW"/>
</dbReference>
<dbReference type="CDD" id="cd17291">
    <property type="entry name" value="RMtype1_S_MgeORF438P-TRD-CR_like"/>
    <property type="match status" value="2"/>
</dbReference>
<organism evidence="5 6">
    <name type="scientific">Lonepinella koalarum</name>
    <dbReference type="NCBI Taxonomy" id="53417"/>
    <lineage>
        <taxon>Bacteria</taxon>
        <taxon>Pseudomonadati</taxon>
        <taxon>Pseudomonadota</taxon>
        <taxon>Gammaproteobacteria</taxon>
        <taxon>Pasteurellales</taxon>
        <taxon>Pasteurellaceae</taxon>
        <taxon>Lonepinella</taxon>
    </lineage>
</organism>
<evidence type="ECO:0000256" key="2">
    <source>
        <dbReference type="ARBA" id="ARBA00022747"/>
    </source>
</evidence>
<dbReference type="InterPro" id="IPR044946">
    <property type="entry name" value="Restrct_endonuc_typeI_TRD_sf"/>
</dbReference>
<dbReference type="EMBL" id="SMGJ01000009">
    <property type="protein sequence ID" value="TCK66964.1"/>
    <property type="molecule type" value="Genomic_DNA"/>
</dbReference>
<comment type="similarity">
    <text evidence="1">Belongs to the type-I restriction system S methylase family.</text>
</comment>
<evidence type="ECO:0000256" key="1">
    <source>
        <dbReference type="ARBA" id="ARBA00010923"/>
    </source>
</evidence>
<evidence type="ECO:0000259" key="4">
    <source>
        <dbReference type="Pfam" id="PF01420"/>
    </source>
</evidence>
<reference evidence="5 6" key="1">
    <citation type="submission" date="2019-03" db="EMBL/GenBank/DDBJ databases">
        <title>Genomic Encyclopedia of Type Strains, Phase IV (KMG-IV): sequencing the most valuable type-strain genomes for metagenomic binning, comparative biology and taxonomic classification.</title>
        <authorList>
            <person name="Goeker M."/>
        </authorList>
    </citation>
    <scope>NUCLEOTIDE SEQUENCE [LARGE SCALE GENOMIC DNA]</scope>
    <source>
        <strain evidence="5 6">DSM 10053</strain>
    </source>
</reference>
<dbReference type="SUPFAM" id="SSF116734">
    <property type="entry name" value="DNA methylase specificity domain"/>
    <property type="match status" value="2"/>
</dbReference>
<dbReference type="Gene3D" id="3.90.220.20">
    <property type="entry name" value="DNA methylase specificity domains"/>
    <property type="match status" value="2"/>
</dbReference>
<dbReference type="Pfam" id="PF01420">
    <property type="entry name" value="Methylase_S"/>
    <property type="match status" value="2"/>
</dbReference>
<keyword evidence="3" id="KW-0238">DNA-binding</keyword>
<feature type="domain" description="Type I restriction modification DNA specificity" evidence="4">
    <location>
        <begin position="144"/>
        <end position="299"/>
    </location>
</feature>
<comment type="caution">
    <text evidence="5">The sequence shown here is derived from an EMBL/GenBank/DDBJ whole genome shotgun (WGS) entry which is preliminary data.</text>
</comment>
<dbReference type="Proteomes" id="UP000295496">
    <property type="component" value="Unassembled WGS sequence"/>
</dbReference>
<dbReference type="AlphaFoldDB" id="A0A4R1KPP1"/>
<sequence>MQAEKTVAFVDFDDIPEKDINREPSIIVKSRGIIEFEYYDLPFSHKNEMWAYHSKNENISLKFIYYFLKQSESYFQKIGSKMQMPQIATPDTDKFLIPIPPLSLQSEIVHILDTFTAITSELTLRKKQYQYYRDKLLSFDESVEWKTLGEVIELKRGKRLVRKELLENGKYPVYQNSLTPLGFYDAFNVKADTTIIISAGAVGDIAYSDRDFGAADDVFVLNTPENLSSKFLYYALMNQQNKLYQQVRRASIPRLSRESVERIKIPIPDLSEQQRIVAILDKFDTLVNSLTEGLPKEIELRQKQYEYYLGLLLDFPKPPRQSKKTKYD</sequence>
<dbReference type="GO" id="GO:0009307">
    <property type="term" value="P:DNA restriction-modification system"/>
    <property type="evidence" value="ECO:0007669"/>
    <property type="project" value="UniProtKB-KW"/>
</dbReference>
<proteinExistence type="inferred from homology"/>